<feature type="domain" description="AAA" evidence="1">
    <location>
        <begin position="127"/>
        <end position="274"/>
    </location>
</feature>
<evidence type="ECO:0000313" key="3">
    <source>
        <dbReference type="Proteomes" id="UP001236652"/>
    </source>
</evidence>
<accession>A0ABY8US76</accession>
<dbReference type="RefSeq" id="WP_231416797.1">
    <property type="nucleotide sequence ID" value="NZ_CP126446.1"/>
</dbReference>
<keyword evidence="3" id="KW-1185">Reference proteome</keyword>
<dbReference type="SUPFAM" id="SSF52540">
    <property type="entry name" value="P-loop containing nucleoside triphosphate hydrolases"/>
    <property type="match status" value="1"/>
</dbReference>
<dbReference type="InterPro" id="IPR025669">
    <property type="entry name" value="AAA_dom"/>
</dbReference>
<dbReference type="Gene3D" id="3.40.50.300">
    <property type="entry name" value="P-loop containing nucleotide triphosphate hydrolases"/>
    <property type="match status" value="1"/>
</dbReference>
<protein>
    <submittedName>
        <fullName evidence="2">AAA family ATPase</fullName>
    </submittedName>
</protein>
<gene>
    <name evidence="2" type="ORF">QNI29_12265</name>
</gene>
<dbReference type="Proteomes" id="UP001236652">
    <property type="component" value="Chromosome"/>
</dbReference>
<name>A0ABY8US76_9BACI</name>
<evidence type="ECO:0000259" key="1">
    <source>
        <dbReference type="Pfam" id="PF13614"/>
    </source>
</evidence>
<dbReference type="Gene3D" id="3.40.50.10850">
    <property type="entry name" value="Ntrc-like two-domain protein"/>
    <property type="match status" value="1"/>
</dbReference>
<evidence type="ECO:0000313" key="2">
    <source>
        <dbReference type="EMBL" id="WIF96525.1"/>
    </source>
</evidence>
<dbReference type="InterPro" id="IPR027417">
    <property type="entry name" value="P-loop_NTPase"/>
</dbReference>
<sequence length="371" mass="42759">MNKIQLILVDTNLEYANYISRYVRTSEIHDKVNLRTFTSKETLNQFLKKDPVIHIGLVSEDVYAKWGSDSFVHQADLLFLLEEDTRNPVGERGVYKYQPTHHLFSYILSVYFEEFQTSLSAGHQKAKLLSFHSALGGTGKTSLSVNLSRQLTLLGYKVFYFNLELVNGTSLFFQSPEDEHTIQLYYYAKEKPELLGSKLDHLIKRDPYNGVDYFDVAVNPLEVKELTGDHVQTILDSLVHSDRYDFIVMDLDSQLQSHTKKAIEVSDLLLWVLNIDVKDFHKTNHSLTFSSQLYGEKVNLEEKTFFILNGYSRELPVEFERFNVPVHVKLPEMKGWKNLTSGRPVTTTSIFPQHILQLIVEQDVEDGVRLG</sequence>
<reference evidence="2 3" key="1">
    <citation type="submission" date="2023-05" db="EMBL/GenBank/DDBJ databases">
        <title>Comparative genomics reveals the evidence of polycyclic aromatic hydrocarbons degradation in moderately halophilic genus Pontibacillus.</title>
        <authorList>
            <person name="Yang H."/>
            <person name="Qian Z."/>
        </authorList>
    </citation>
    <scope>NUCLEOTIDE SEQUENCE [LARGE SCALE GENOMIC DNA]</scope>
    <source>
        <strain evidence="3">HN14</strain>
    </source>
</reference>
<proteinExistence type="predicted"/>
<dbReference type="Pfam" id="PF13614">
    <property type="entry name" value="AAA_31"/>
    <property type="match status" value="1"/>
</dbReference>
<dbReference type="EMBL" id="CP126446">
    <property type="protein sequence ID" value="WIF96525.1"/>
    <property type="molecule type" value="Genomic_DNA"/>
</dbReference>
<organism evidence="2 3">
    <name type="scientific">Pontibacillus chungwhensis</name>
    <dbReference type="NCBI Taxonomy" id="265426"/>
    <lineage>
        <taxon>Bacteria</taxon>
        <taxon>Bacillati</taxon>
        <taxon>Bacillota</taxon>
        <taxon>Bacilli</taxon>
        <taxon>Bacillales</taxon>
        <taxon>Bacillaceae</taxon>
        <taxon>Pontibacillus</taxon>
    </lineage>
</organism>